<dbReference type="InterPro" id="IPR001258">
    <property type="entry name" value="NHL_repeat"/>
</dbReference>
<dbReference type="CDD" id="cd14953">
    <property type="entry name" value="NHL_like_1"/>
    <property type="match status" value="1"/>
</dbReference>
<dbReference type="InterPro" id="IPR011055">
    <property type="entry name" value="Dup_hybrid_motif"/>
</dbReference>
<dbReference type="PANTHER" id="PTHR46388">
    <property type="entry name" value="NHL REPEAT-CONTAINING PROTEIN 2"/>
    <property type="match status" value="1"/>
</dbReference>
<keyword evidence="2" id="KW-0732">Signal</keyword>
<dbReference type="Gene3D" id="2.70.70.10">
    <property type="entry name" value="Glucose Permease (Domain IIA)"/>
    <property type="match status" value="1"/>
</dbReference>
<accession>A0ABT6J750</accession>
<evidence type="ECO:0000313" key="3">
    <source>
        <dbReference type="EMBL" id="MDH5822659.1"/>
    </source>
</evidence>
<gene>
    <name evidence="3" type="ORF">QFW77_06585</name>
</gene>
<evidence type="ECO:0000313" key="4">
    <source>
        <dbReference type="Proteomes" id="UP001156940"/>
    </source>
</evidence>
<sequence length="711" mass="75468">MSRRRAPRRWARRALAGAAALLALALAATFLLPPDEPAPAPGPTPTSFGWQARVTLLAGDGQRGLRDGGPARARFDEPWGLVRGPDGSLFVADGGEANRIRRIAPDGRVLPFAGGSEGFADGRGAAAAFHTPSALAVDAVGNLYVADTGNHAIRRITPDGQVSTLAGDGTAGFRDGAAAQARFHAPMGVAVDAAGRVFVADTWNDRIRLIEPDGQVRTIAGGDRPGFRNGWGANARFDTPAALAVAGDGTVWIADTGNRAVRRIDPDGAVDTWRPAPWEWREDERDGFGRPLALAVTHDGHLYVAELSPGRVLQLTGDGRSRVLAGGGAGPWFARPSALWLEPDGSLLLADAAGHRLHRLAPRAGGAADGPVGPAPGRALPETGERWPLAPQDGWHEVVGTLGEVRGNFRGERRSHLHNGLDIRGAVGARVLAIADAKVASPLAAWSFGGQAEGFAVDELAYVHMRAGRTPQGRNLDPEKFQILDGDDGHPQRVRVPRGTRFAAGDALGTVNAQAHVHLIVGPYGYQHNAIRLGLRNFVDSVPPRIDGVFLLDERDQPLDRREDGRVLVPQDRGGVQIVVDAWDQVNGNLARRRLGLHRVGYQILAADGSMLPGRAAPAMNLDFSRMPAHPDAVKVAYAANSGITVHGAARTRFLYVASNRVRADDLAVSHWQPAELPPGDYIIRAFGEDHGGNQAVGSRDLPVTVFASMP</sequence>
<evidence type="ECO:0000256" key="2">
    <source>
        <dbReference type="SAM" id="SignalP"/>
    </source>
</evidence>
<feature type="chain" id="PRO_5046626673" evidence="2">
    <location>
        <begin position="28"/>
        <end position="711"/>
    </location>
</feature>
<dbReference type="Proteomes" id="UP001156940">
    <property type="component" value="Unassembled WGS sequence"/>
</dbReference>
<dbReference type="RefSeq" id="WP_280573612.1">
    <property type="nucleotide sequence ID" value="NZ_JARXRM010000025.1"/>
</dbReference>
<dbReference type="InterPro" id="IPR011042">
    <property type="entry name" value="6-blade_b-propeller_TolB-like"/>
</dbReference>
<organism evidence="3 4">
    <name type="scientific">Luteimonas endophytica</name>
    <dbReference type="NCBI Taxonomy" id="3042023"/>
    <lineage>
        <taxon>Bacteria</taxon>
        <taxon>Pseudomonadati</taxon>
        <taxon>Pseudomonadota</taxon>
        <taxon>Gammaproteobacteria</taxon>
        <taxon>Lysobacterales</taxon>
        <taxon>Lysobacteraceae</taxon>
        <taxon>Luteimonas</taxon>
    </lineage>
</organism>
<dbReference type="InterPro" id="IPR006311">
    <property type="entry name" value="TAT_signal"/>
</dbReference>
<dbReference type="Pfam" id="PF01436">
    <property type="entry name" value="NHL"/>
    <property type="match status" value="1"/>
</dbReference>
<evidence type="ECO:0000256" key="1">
    <source>
        <dbReference type="ARBA" id="ARBA00022737"/>
    </source>
</evidence>
<protein>
    <submittedName>
        <fullName evidence="3">Gluconolaconase</fullName>
    </submittedName>
</protein>
<feature type="signal peptide" evidence="2">
    <location>
        <begin position="1"/>
        <end position="27"/>
    </location>
</feature>
<name>A0ABT6J750_9GAMM</name>
<proteinExistence type="predicted"/>
<keyword evidence="1" id="KW-0677">Repeat</keyword>
<dbReference type="SUPFAM" id="SSF101898">
    <property type="entry name" value="NHL repeat"/>
    <property type="match status" value="1"/>
</dbReference>
<dbReference type="PROSITE" id="PS51318">
    <property type="entry name" value="TAT"/>
    <property type="match status" value="1"/>
</dbReference>
<dbReference type="PANTHER" id="PTHR46388:SF2">
    <property type="entry name" value="NHL REPEAT-CONTAINING PROTEIN 2"/>
    <property type="match status" value="1"/>
</dbReference>
<dbReference type="Gene3D" id="2.120.10.30">
    <property type="entry name" value="TolB, C-terminal domain"/>
    <property type="match status" value="3"/>
</dbReference>
<keyword evidence="4" id="KW-1185">Reference proteome</keyword>
<reference evidence="3 4" key="1">
    <citation type="submission" date="2023-04" db="EMBL/GenBank/DDBJ databases">
        <title>Luteimonas endophyticus RD2P54.</title>
        <authorList>
            <person name="Sun J.-Q."/>
        </authorList>
    </citation>
    <scope>NUCLEOTIDE SEQUENCE [LARGE SCALE GENOMIC DNA]</scope>
    <source>
        <strain evidence="3 4">RD2P54</strain>
    </source>
</reference>
<dbReference type="EMBL" id="JARXRM010000025">
    <property type="protein sequence ID" value="MDH5822659.1"/>
    <property type="molecule type" value="Genomic_DNA"/>
</dbReference>
<comment type="caution">
    <text evidence="3">The sequence shown here is derived from an EMBL/GenBank/DDBJ whole genome shotgun (WGS) entry which is preliminary data.</text>
</comment>